<proteinExistence type="predicted"/>
<organism evidence="2 3">
    <name type="scientific">Parvicella tangerina</name>
    <dbReference type="NCBI Taxonomy" id="2829795"/>
    <lineage>
        <taxon>Bacteria</taxon>
        <taxon>Pseudomonadati</taxon>
        <taxon>Bacteroidota</taxon>
        <taxon>Flavobacteriia</taxon>
        <taxon>Flavobacteriales</taxon>
        <taxon>Parvicellaceae</taxon>
        <taxon>Parvicella</taxon>
    </lineage>
</organism>
<protein>
    <recommendedName>
        <fullName evidence="1">Serine aminopeptidase S33 domain-containing protein</fullName>
    </recommendedName>
</protein>
<dbReference type="AlphaFoldDB" id="A0A916JKC0"/>
<evidence type="ECO:0000259" key="1">
    <source>
        <dbReference type="Pfam" id="PF12146"/>
    </source>
</evidence>
<dbReference type="EMBL" id="OU015584">
    <property type="protein sequence ID" value="CAG5078733.1"/>
    <property type="molecule type" value="Genomic_DNA"/>
</dbReference>
<dbReference type="GO" id="GO:0052689">
    <property type="term" value="F:carboxylic ester hydrolase activity"/>
    <property type="evidence" value="ECO:0007669"/>
    <property type="project" value="TreeGrafter"/>
</dbReference>
<dbReference type="PANTHER" id="PTHR43265:SF1">
    <property type="entry name" value="ESTERASE ESTD"/>
    <property type="match status" value="1"/>
</dbReference>
<dbReference type="Proteomes" id="UP000683507">
    <property type="component" value="Chromosome"/>
</dbReference>
<keyword evidence="3" id="KW-1185">Reference proteome</keyword>
<dbReference type="InterPro" id="IPR053145">
    <property type="entry name" value="AB_hydrolase_Est10"/>
</dbReference>
<gene>
    <name evidence="2" type="ORF">CRYO30217_00753</name>
</gene>
<name>A0A916JKC0_9FLAO</name>
<sequence>MVERDFFVHDQRDTLWGTFCNTQETTDTTQTLVLIIAGSGPTDRNGNNPVMTNNSLKMLAHDLAKFGYPSIRYDKRGVGSSVSAYLPEKELTFDDNVYVATLFYDYATHKGYSNVVVAGHSEGSLIGILLSQQKNPAGFISLSGAGRPIQDVLKEQYQATAPIVRDSAYVIIDLLSEGKRIDTLSPWLYSVFRPSIQPYIISWMNYLPAKEIEHLECPALVIQGGNDLQVSLKDAELLGEELPEKHLVILDEMNHVLKKVSSDKSENKAAYNDPTLPLHPDLVFTIVSFLKELR</sequence>
<dbReference type="InterPro" id="IPR022742">
    <property type="entry name" value="Hydrolase_4"/>
</dbReference>
<dbReference type="Pfam" id="PF12146">
    <property type="entry name" value="Hydrolase_4"/>
    <property type="match status" value="1"/>
</dbReference>
<dbReference type="PANTHER" id="PTHR43265">
    <property type="entry name" value="ESTERASE ESTD"/>
    <property type="match status" value="1"/>
</dbReference>
<dbReference type="KEGG" id="ptan:CRYO30217_00753"/>
<evidence type="ECO:0000313" key="3">
    <source>
        <dbReference type="Proteomes" id="UP000683507"/>
    </source>
</evidence>
<dbReference type="InterPro" id="IPR029058">
    <property type="entry name" value="AB_hydrolase_fold"/>
</dbReference>
<accession>A0A916JKC0</accession>
<dbReference type="SUPFAM" id="SSF53474">
    <property type="entry name" value="alpha/beta-Hydrolases"/>
    <property type="match status" value="1"/>
</dbReference>
<feature type="domain" description="Serine aminopeptidase S33" evidence="1">
    <location>
        <begin position="57"/>
        <end position="159"/>
    </location>
</feature>
<dbReference type="Gene3D" id="3.40.50.1820">
    <property type="entry name" value="alpha/beta hydrolase"/>
    <property type="match status" value="1"/>
</dbReference>
<evidence type="ECO:0000313" key="2">
    <source>
        <dbReference type="EMBL" id="CAG5078733.1"/>
    </source>
</evidence>
<reference evidence="2" key="1">
    <citation type="submission" date="2021-04" db="EMBL/GenBank/DDBJ databases">
        <authorList>
            <person name="Rodrigo-Torres L."/>
            <person name="Arahal R. D."/>
            <person name="Lucena T."/>
        </authorList>
    </citation>
    <scope>NUCLEOTIDE SEQUENCE</scope>
    <source>
        <strain evidence="2">AS29M-1</strain>
    </source>
</reference>